<keyword evidence="1 3" id="KW-0853">WD repeat</keyword>
<feature type="repeat" description="WD" evidence="3">
    <location>
        <begin position="904"/>
        <end position="945"/>
    </location>
</feature>
<dbReference type="Proteomes" id="UP000016930">
    <property type="component" value="Unassembled WGS sequence"/>
</dbReference>
<dbReference type="SMART" id="SM00320">
    <property type="entry name" value="WD40"/>
    <property type="match status" value="14"/>
</dbReference>
<dbReference type="InterPro" id="IPR007111">
    <property type="entry name" value="NACHT_NTPase"/>
</dbReference>
<feature type="repeat" description="WD" evidence="3">
    <location>
        <begin position="1076"/>
        <end position="1117"/>
    </location>
</feature>
<feature type="repeat" description="WD" evidence="3">
    <location>
        <begin position="818"/>
        <end position="859"/>
    </location>
</feature>
<feature type="domain" description="NACHT" evidence="4">
    <location>
        <begin position="23"/>
        <end position="170"/>
    </location>
</feature>
<accession>M2P6C1</accession>
<evidence type="ECO:0000256" key="2">
    <source>
        <dbReference type="ARBA" id="ARBA00022737"/>
    </source>
</evidence>
<dbReference type="OrthoDB" id="2658414at2759"/>
<dbReference type="InterPro" id="IPR020472">
    <property type="entry name" value="WD40_PAC1"/>
</dbReference>
<dbReference type="AlphaFoldDB" id="M2P6C1"/>
<dbReference type="CDD" id="cd00200">
    <property type="entry name" value="WD40"/>
    <property type="match status" value="2"/>
</dbReference>
<sequence length="1156" mass="126428">MPGTRVQLLDEVQSWVRESNGSRIFWLDGMAGTGKSAIARSVCKDLDAIADQRLGGSFFCSRGTRDDVKRIIPTLAKSLARQDPLYRLALLDVLVENENVGYARLELQVRHLLEEPLRNAYGTKTSKWVLVMDALDECLDGDATKDMLTQLIARSRDIPVKLFVTSRPEAHIRDQFVSTGSNVSNIIRLHDIEQHIIESDIRLYIVERLKHIHSTWETRDVFPSKWPSDEDVTLLTKQAGKLFIYAFTIIKYIEENDPIERLKDLTQLGFVPEQPLTMTLDATYSIIVRNALDLTKYNKAEVKGVKEILAIVLAMRDTLSVCTLGELVGIPAQKIRTRLQRLHAVVYIPPQDESGTITTFHASFEDYLTTPGRAPEEYQIKTSVGHQALTGACIKTMTSDALHFNIANCRTSYLPNSKQDLAPVSTILEYSCIHWPHHLTSASNSSEIYVSLESILREKLLFWIEVVLSVGGVQLVSSLLGQAMTAAAMPQFLAQLLRDARTFVTLCQNTMDISIPHMYLSALPSEPYSSRIAQVFWPKFRNVAEIQAAGVSRRRKQYLHIEHTSGVTSVAFSPDRTRIVSGSWESTIRLWDATTGDAVMGPLKGHTASIKSVAFSPDGTRIVSGSYDNTIRLWDATTGNAVMGPLEGHTENITSVAFSPSGTRIVSGSYDNTIRLWDATTGNAVMEPLKGHTSPITSVAFSPDGTRIVSGSWDKTIRLWDALTGDAVMKPLEGHTHWVTSVAISPDGTRIVSGSNDKTIRLWDATTGNALMEPLEGHTNDITSVAFSSNGTHIVSGSEDQTIRLWDTTTGDAVMESLKGHTKLITSVAFSPDGTHIVSGSHDRTIRLWDATTGNAVMEPLEEHTNAITSVAFSLDGTRIVSGSPDWTIRLWDATTGYAVMEPLKGHIGRITSVAFSPNGARIVSGSNDKTIRIWDTTTGDVVMKSLKGHTEQINSVAFSPDGVYIVSGSEDKTIRLWDATTGDAVMEPLKGHTEVINSVAFSPDGALIVSGSKDKTIRLWDATTGDAVMEPLKGHAGNITSVAFSPDGARIVSGSIDKTIRIWDTTTGDVVMKSLKGHTEPIESVAFSSDGTLIVSGSWDKTIRVWDVTRGDAVIQPLRGHTGSISSIAFSLDGSHIVSGSPPDTIIRSCIPEPT</sequence>
<dbReference type="InterPro" id="IPR056884">
    <property type="entry name" value="NPHP3-like_N"/>
</dbReference>
<dbReference type="HOGENOM" id="CLU_000288_6_3_1"/>
<keyword evidence="6" id="KW-1185">Reference proteome</keyword>
<feature type="repeat" description="WD" evidence="3">
    <location>
        <begin position="861"/>
        <end position="902"/>
    </location>
</feature>
<organism evidence="5 6">
    <name type="scientific">Ceriporiopsis subvermispora (strain B)</name>
    <name type="common">White-rot fungus</name>
    <name type="synonym">Gelatoporia subvermispora</name>
    <dbReference type="NCBI Taxonomy" id="914234"/>
    <lineage>
        <taxon>Eukaryota</taxon>
        <taxon>Fungi</taxon>
        <taxon>Dikarya</taxon>
        <taxon>Basidiomycota</taxon>
        <taxon>Agaricomycotina</taxon>
        <taxon>Agaricomycetes</taxon>
        <taxon>Polyporales</taxon>
        <taxon>Gelatoporiaceae</taxon>
        <taxon>Gelatoporia</taxon>
    </lineage>
</organism>
<evidence type="ECO:0000256" key="1">
    <source>
        <dbReference type="ARBA" id="ARBA00022574"/>
    </source>
</evidence>
<feature type="repeat" description="WD" evidence="3">
    <location>
        <begin position="560"/>
        <end position="601"/>
    </location>
</feature>
<feature type="repeat" description="WD" evidence="3">
    <location>
        <begin position="775"/>
        <end position="816"/>
    </location>
</feature>
<feature type="repeat" description="WD" evidence="3">
    <location>
        <begin position="646"/>
        <end position="687"/>
    </location>
</feature>
<dbReference type="InterPro" id="IPR001680">
    <property type="entry name" value="WD40_rpt"/>
</dbReference>
<dbReference type="InterPro" id="IPR036322">
    <property type="entry name" value="WD40_repeat_dom_sf"/>
</dbReference>
<feature type="repeat" description="WD" evidence="3">
    <location>
        <begin position="603"/>
        <end position="644"/>
    </location>
</feature>
<evidence type="ECO:0000313" key="5">
    <source>
        <dbReference type="EMBL" id="EMD30819.1"/>
    </source>
</evidence>
<dbReference type="PROSITE" id="PS50082">
    <property type="entry name" value="WD_REPEATS_2"/>
    <property type="match status" value="14"/>
</dbReference>
<dbReference type="Gene3D" id="3.40.50.300">
    <property type="entry name" value="P-loop containing nucleotide triphosphate hydrolases"/>
    <property type="match status" value="1"/>
</dbReference>
<dbReference type="PROSITE" id="PS50294">
    <property type="entry name" value="WD_REPEATS_REGION"/>
    <property type="match status" value="13"/>
</dbReference>
<dbReference type="Pfam" id="PF24883">
    <property type="entry name" value="NPHP3_N"/>
    <property type="match status" value="1"/>
</dbReference>
<proteinExistence type="predicted"/>
<gene>
    <name evidence="5" type="ORF">CERSUDRAFT_145802</name>
</gene>
<dbReference type="SUPFAM" id="SSF52540">
    <property type="entry name" value="P-loop containing nucleoside triphosphate hydrolases"/>
    <property type="match status" value="1"/>
</dbReference>
<dbReference type="PROSITE" id="PS00678">
    <property type="entry name" value="WD_REPEATS_1"/>
    <property type="match status" value="11"/>
</dbReference>
<dbReference type="PANTHER" id="PTHR19879">
    <property type="entry name" value="TRANSCRIPTION INITIATION FACTOR TFIID"/>
    <property type="match status" value="1"/>
</dbReference>
<feature type="repeat" description="WD" evidence="3">
    <location>
        <begin position="1033"/>
        <end position="1074"/>
    </location>
</feature>
<evidence type="ECO:0000313" key="6">
    <source>
        <dbReference type="Proteomes" id="UP000016930"/>
    </source>
</evidence>
<feature type="non-terminal residue" evidence="5">
    <location>
        <position position="1"/>
    </location>
</feature>
<dbReference type="SUPFAM" id="SSF50978">
    <property type="entry name" value="WD40 repeat-like"/>
    <property type="match status" value="2"/>
</dbReference>
<feature type="repeat" description="WD" evidence="3">
    <location>
        <begin position="1119"/>
        <end position="1147"/>
    </location>
</feature>
<dbReference type="InterPro" id="IPR027417">
    <property type="entry name" value="P-loop_NTPase"/>
</dbReference>
<reference evidence="5 6" key="1">
    <citation type="journal article" date="2012" name="Proc. Natl. Acad. Sci. U.S.A.">
        <title>Comparative genomics of Ceriporiopsis subvermispora and Phanerochaete chrysosporium provide insight into selective ligninolysis.</title>
        <authorList>
            <person name="Fernandez-Fueyo E."/>
            <person name="Ruiz-Duenas F.J."/>
            <person name="Ferreira P."/>
            <person name="Floudas D."/>
            <person name="Hibbett D.S."/>
            <person name="Canessa P."/>
            <person name="Larrondo L.F."/>
            <person name="James T.Y."/>
            <person name="Seelenfreund D."/>
            <person name="Lobos S."/>
            <person name="Polanco R."/>
            <person name="Tello M."/>
            <person name="Honda Y."/>
            <person name="Watanabe T."/>
            <person name="Watanabe T."/>
            <person name="Ryu J.S."/>
            <person name="Kubicek C.P."/>
            <person name="Schmoll M."/>
            <person name="Gaskell J."/>
            <person name="Hammel K.E."/>
            <person name="St John F.J."/>
            <person name="Vanden Wymelenberg A."/>
            <person name="Sabat G."/>
            <person name="Splinter BonDurant S."/>
            <person name="Syed K."/>
            <person name="Yadav J.S."/>
            <person name="Doddapaneni H."/>
            <person name="Subramanian V."/>
            <person name="Lavin J.L."/>
            <person name="Oguiza J.A."/>
            <person name="Perez G."/>
            <person name="Pisabarro A.G."/>
            <person name="Ramirez L."/>
            <person name="Santoyo F."/>
            <person name="Master E."/>
            <person name="Coutinho P.M."/>
            <person name="Henrissat B."/>
            <person name="Lombard V."/>
            <person name="Magnuson J.K."/>
            <person name="Kuees U."/>
            <person name="Hori C."/>
            <person name="Igarashi K."/>
            <person name="Samejima M."/>
            <person name="Held B.W."/>
            <person name="Barry K.W."/>
            <person name="LaButti K.M."/>
            <person name="Lapidus A."/>
            <person name="Lindquist E.A."/>
            <person name="Lucas S.M."/>
            <person name="Riley R."/>
            <person name="Salamov A.A."/>
            <person name="Hoffmeister D."/>
            <person name="Schwenk D."/>
            <person name="Hadar Y."/>
            <person name="Yarden O."/>
            <person name="de Vries R.P."/>
            <person name="Wiebenga A."/>
            <person name="Stenlid J."/>
            <person name="Eastwood D."/>
            <person name="Grigoriev I.V."/>
            <person name="Berka R.M."/>
            <person name="Blanchette R.A."/>
            <person name="Kersten P."/>
            <person name="Martinez A.T."/>
            <person name="Vicuna R."/>
            <person name="Cullen D."/>
        </authorList>
    </citation>
    <scope>NUCLEOTIDE SEQUENCE [LARGE SCALE GENOMIC DNA]</scope>
    <source>
        <strain evidence="5 6">B</strain>
    </source>
</reference>
<dbReference type="PRINTS" id="PR00320">
    <property type="entry name" value="GPROTEINBRPT"/>
</dbReference>
<evidence type="ECO:0000256" key="3">
    <source>
        <dbReference type="PROSITE-ProRule" id="PRU00221"/>
    </source>
</evidence>
<name>M2P6C1_CERS8</name>
<dbReference type="InterPro" id="IPR019775">
    <property type="entry name" value="WD40_repeat_CS"/>
</dbReference>
<evidence type="ECO:0000259" key="4">
    <source>
        <dbReference type="PROSITE" id="PS50837"/>
    </source>
</evidence>
<feature type="repeat" description="WD" evidence="3">
    <location>
        <begin position="990"/>
        <end position="1031"/>
    </location>
</feature>
<dbReference type="PROSITE" id="PS50837">
    <property type="entry name" value="NACHT"/>
    <property type="match status" value="1"/>
</dbReference>
<dbReference type="Pfam" id="PF00400">
    <property type="entry name" value="WD40"/>
    <property type="match status" value="14"/>
</dbReference>
<feature type="repeat" description="WD" evidence="3">
    <location>
        <begin position="732"/>
        <end position="773"/>
    </location>
</feature>
<dbReference type="STRING" id="914234.M2P6C1"/>
<feature type="repeat" description="WD" evidence="3">
    <location>
        <begin position="689"/>
        <end position="730"/>
    </location>
</feature>
<dbReference type="Gene3D" id="2.130.10.10">
    <property type="entry name" value="YVTN repeat-like/Quinoprotein amine dehydrogenase"/>
    <property type="match status" value="7"/>
</dbReference>
<dbReference type="EMBL" id="KB445836">
    <property type="protein sequence ID" value="EMD30819.1"/>
    <property type="molecule type" value="Genomic_DNA"/>
</dbReference>
<keyword evidence="2" id="KW-0677">Repeat</keyword>
<dbReference type="InterPro" id="IPR015943">
    <property type="entry name" value="WD40/YVTN_repeat-like_dom_sf"/>
</dbReference>
<feature type="repeat" description="WD" evidence="3">
    <location>
        <begin position="947"/>
        <end position="988"/>
    </location>
</feature>
<protein>
    <recommendedName>
        <fullName evidence="4">NACHT domain-containing protein</fullName>
    </recommendedName>
</protein>
<dbReference type="PANTHER" id="PTHR19879:SF9">
    <property type="entry name" value="TRANSCRIPTION INITIATION FACTOR TFIID SUBUNIT 5"/>
    <property type="match status" value="1"/>
</dbReference>